<organism evidence="3 4">
    <name type="scientific">Chelatococcus reniformis</name>
    <dbReference type="NCBI Taxonomy" id="1494448"/>
    <lineage>
        <taxon>Bacteria</taxon>
        <taxon>Pseudomonadati</taxon>
        <taxon>Pseudomonadota</taxon>
        <taxon>Alphaproteobacteria</taxon>
        <taxon>Hyphomicrobiales</taxon>
        <taxon>Chelatococcaceae</taxon>
        <taxon>Chelatococcus</taxon>
    </lineage>
</organism>
<protein>
    <submittedName>
        <fullName evidence="3">Methyltransferase</fullName>
    </submittedName>
</protein>
<comment type="caution">
    <text evidence="3">The sequence shown here is derived from an EMBL/GenBank/DDBJ whole genome shotgun (WGS) entry which is preliminary data.</text>
</comment>
<keyword evidence="1" id="KW-0808">Transferase</keyword>
<evidence type="ECO:0000313" key="4">
    <source>
        <dbReference type="Proteomes" id="UP000637002"/>
    </source>
</evidence>
<dbReference type="InterPro" id="IPR029063">
    <property type="entry name" value="SAM-dependent_MTases_sf"/>
</dbReference>
<gene>
    <name evidence="3" type="ORF">GCM10010994_55990</name>
</gene>
<name>A0A916UW92_9HYPH</name>
<dbReference type="GO" id="GO:0008168">
    <property type="term" value="F:methyltransferase activity"/>
    <property type="evidence" value="ECO:0007669"/>
    <property type="project" value="UniProtKB-KW"/>
</dbReference>
<evidence type="ECO:0000256" key="1">
    <source>
        <dbReference type="ARBA" id="ARBA00022679"/>
    </source>
</evidence>
<evidence type="ECO:0000259" key="2">
    <source>
        <dbReference type="Pfam" id="PF13649"/>
    </source>
</evidence>
<dbReference type="InterPro" id="IPR041698">
    <property type="entry name" value="Methyltransf_25"/>
</dbReference>
<dbReference type="Pfam" id="PF13649">
    <property type="entry name" value="Methyltransf_25"/>
    <property type="match status" value="1"/>
</dbReference>
<proteinExistence type="predicted"/>
<dbReference type="SUPFAM" id="SSF53335">
    <property type="entry name" value="S-adenosyl-L-methionine-dependent methyltransferases"/>
    <property type="match status" value="1"/>
</dbReference>
<sequence length="161" mass="17542">MPSRATVLDIGCGTGQPIAHHLTEQGCIVTGVDSSPEMIAMAKDRQPAGDWLIADMRTLSLSRTFDGLLAWDSFFHLGYDDQRRMFAVFRRHANAGAALMFTSGPSYGEAIGRLEGEPLFHASLDGAEYRTLLDAHGFAVVAHAVEDPECGGHTIWLARLR</sequence>
<reference evidence="3" key="2">
    <citation type="submission" date="2020-09" db="EMBL/GenBank/DDBJ databases">
        <authorList>
            <person name="Sun Q."/>
            <person name="Zhou Y."/>
        </authorList>
    </citation>
    <scope>NUCLEOTIDE SEQUENCE</scope>
    <source>
        <strain evidence="3">CGMCC 1.12919</strain>
    </source>
</reference>
<reference evidence="3" key="1">
    <citation type="journal article" date="2014" name="Int. J. Syst. Evol. Microbiol.">
        <title>Complete genome sequence of Corynebacterium casei LMG S-19264T (=DSM 44701T), isolated from a smear-ripened cheese.</title>
        <authorList>
            <consortium name="US DOE Joint Genome Institute (JGI-PGF)"/>
            <person name="Walter F."/>
            <person name="Albersmeier A."/>
            <person name="Kalinowski J."/>
            <person name="Ruckert C."/>
        </authorList>
    </citation>
    <scope>NUCLEOTIDE SEQUENCE</scope>
    <source>
        <strain evidence="3">CGMCC 1.12919</strain>
    </source>
</reference>
<dbReference type="Proteomes" id="UP000637002">
    <property type="component" value="Unassembled WGS sequence"/>
</dbReference>
<evidence type="ECO:0000313" key="3">
    <source>
        <dbReference type="EMBL" id="GGC90999.1"/>
    </source>
</evidence>
<accession>A0A916UW92</accession>
<dbReference type="EMBL" id="BMGG01000011">
    <property type="protein sequence ID" value="GGC90999.1"/>
    <property type="molecule type" value="Genomic_DNA"/>
</dbReference>
<dbReference type="GO" id="GO:0032259">
    <property type="term" value="P:methylation"/>
    <property type="evidence" value="ECO:0007669"/>
    <property type="project" value="UniProtKB-KW"/>
</dbReference>
<feature type="domain" description="Methyltransferase" evidence="2">
    <location>
        <begin position="7"/>
        <end position="94"/>
    </location>
</feature>
<dbReference type="Gene3D" id="3.40.50.150">
    <property type="entry name" value="Vaccinia Virus protein VP39"/>
    <property type="match status" value="1"/>
</dbReference>
<dbReference type="AlphaFoldDB" id="A0A916UW92"/>
<keyword evidence="4" id="KW-1185">Reference proteome</keyword>
<dbReference type="PANTHER" id="PTHR43861">
    <property type="entry name" value="TRANS-ACONITATE 2-METHYLTRANSFERASE-RELATED"/>
    <property type="match status" value="1"/>
</dbReference>
<keyword evidence="3" id="KW-0489">Methyltransferase</keyword>
<dbReference type="CDD" id="cd02440">
    <property type="entry name" value="AdoMet_MTases"/>
    <property type="match status" value="1"/>
</dbReference>